<dbReference type="InterPro" id="IPR000717">
    <property type="entry name" value="PCI_dom"/>
</dbReference>
<dbReference type="SMART" id="SM00088">
    <property type="entry name" value="PINT"/>
    <property type="match status" value="1"/>
</dbReference>
<gene>
    <name evidence="2" type="ORF">EAH_00044050</name>
</gene>
<dbReference type="AlphaFoldDB" id="U6GJ60"/>
<dbReference type="SUPFAM" id="SSF46785">
    <property type="entry name" value="Winged helix' DNA-binding domain"/>
    <property type="match status" value="1"/>
</dbReference>
<dbReference type="Proteomes" id="UP000018050">
    <property type="component" value="Unassembled WGS sequence"/>
</dbReference>
<evidence type="ECO:0000313" key="3">
    <source>
        <dbReference type="Proteomes" id="UP000018050"/>
    </source>
</evidence>
<reference evidence="2" key="2">
    <citation type="submission" date="2013-10" db="EMBL/GenBank/DDBJ databases">
        <authorList>
            <person name="Aslett M."/>
        </authorList>
    </citation>
    <scope>NUCLEOTIDE SEQUENCE</scope>
    <source>
        <strain evidence="2">Houghton</strain>
    </source>
</reference>
<dbReference type="InterPro" id="IPR036390">
    <property type="entry name" value="WH_DNA-bd_sf"/>
</dbReference>
<reference evidence="2" key="1">
    <citation type="submission" date="2013-10" db="EMBL/GenBank/DDBJ databases">
        <title>Genomic analysis of the causative agents of coccidiosis in chickens.</title>
        <authorList>
            <person name="Reid A.J."/>
            <person name="Blake D."/>
            <person name="Billington K."/>
            <person name="Browne H."/>
            <person name="Dunn M."/>
            <person name="Hung S."/>
            <person name="Kawahara F."/>
            <person name="Miranda-Saavedra D."/>
            <person name="Mourier T."/>
            <person name="Nagra H."/>
            <person name="Otto T.D."/>
            <person name="Rawlings N."/>
            <person name="Sanchez A."/>
            <person name="Sanders M."/>
            <person name="Subramaniam C."/>
            <person name="Tay Y."/>
            <person name="Dear P."/>
            <person name="Doerig C."/>
            <person name="Gruber A."/>
            <person name="Parkinson J."/>
            <person name="Shirley M."/>
            <person name="Wan K.L."/>
            <person name="Berriman M."/>
            <person name="Tomley F."/>
            <person name="Pain A."/>
        </authorList>
    </citation>
    <scope>NUCLEOTIDE SEQUENCE</scope>
    <source>
        <strain evidence="2">Houghton</strain>
    </source>
</reference>
<dbReference type="Pfam" id="PF01399">
    <property type="entry name" value="PCI"/>
    <property type="match status" value="1"/>
</dbReference>
<sequence length="142" mass="15863">MGGGSNADSRFKGSSWLSFFERISREKFISKEDAETITNTMAVEGQIASAVKTAIRQKNLCALCCLYSSLPLSRLAEALQLTEEEAEEFAFDLLASERIKGRIDGERRVLRVFSAETESCRWGDFALNLFTDLHRLAEALDS</sequence>
<dbReference type="OrthoDB" id="10596341at2759"/>
<feature type="domain" description="PCI" evidence="1">
    <location>
        <begin position="1"/>
        <end position="117"/>
    </location>
</feature>
<organism evidence="2 3">
    <name type="scientific">Eimeria acervulina</name>
    <name type="common">Coccidian parasite</name>
    <dbReference type="NCBI Taxonomy" id="5801"/>
    <lineage>
        <taxon>Eukaryota</taxon>
        <taxon>Sar</taxon>
        <taxon>Alveolata</taxon>
        <taxon>Apicomplexa</taxon>
        <taxon>Conoidasida</taxon>
        <taxon>Coccidia</taxon>
        <taxon>Eucoccidiorida</taxon>
        <taxon>Eimeriorina</taxon>
        <taxon>Eimeriidae</taxon>
        <taxon>Eimeria</taxon>
    </lineage>
</organism>
<dbReference type="EMBL" id="HG671045">
    <property type="protein sequence ID" value="CDI79587.1"/>
    <property type="molecule type" value="Genomic_DNA"/>
</dbReference>
<accession>U6GJ60</accession>
<dbReference type="VEuPathDB" id="ToxoDB:EAH_00044050"/>
<proteinExistence type="predicted"/>
<evidence type="ECO:0000313" key="2">
    <source>
        <dbReference type="EMBL" id="CDI79587.1"/>
    </source>
</evidence>
<dbReference type="RefSeq" id="XP_013250340.1">
    <property type="nucleotide sequence ID" value="XM_013394886.1"/>
</dbReference>
<dbReference type="PROSITE" id="PS50250">
    <property type="entry name" value="PCI"/>
    <property type="match status" value="1"/>
</dbReference>
<dbReference type="Gene3D" id="1.10.10.10">
    <property type="entry name" value="Winged helix-like DNA-binding domain superfamily/Winged helix DNA-binding domain"/>
    <property type="match status" value="1"/>
</dbReference>
<evidence type="ECO:0000259" key="1">
    <source>
        <dbReference type="PROSITE" id="PS50250"/>
    </source>
</evidence>
<name>U6GJ60_EIMAC</name>
<keyword evidence="3" id="KW-1185">Reference proteome</keyword>
<dbReference type="InterPro" id="IPR036388">
    <property type="entry name" value="WH-like_DNA-bd_sf"/>
</dbReference>
<dbReference type="GeneID" id="25272475"/>
<protein>
    <recommendedName>
        <fullName evidence="1">PCI domain-containing protein</fullName>
    </recommendedName>
</protein>